<protein>
    <submittedName>
        <fullName evidence="2">Uncharacterized protein</fullName>
    </submittedName>
</protein>
<feature type="transmembrane region" description="Helical" evidence="1">
    <location>
        <begin position="38"/>
        <end position="57"/>
    </location>
</feature>
<evidence type="ECO:0000256" key="1">
    <source>
        <dbReference type="SAM" id="Phobius"/>
    </source>
</evidence>
<evidence type="ECO:0000313" key="3">
    <source>
        <dbReference type="Proteomes" id="UP000326570"/>
    </source>
</evidence>
<keyword evidence="1" id="KW-0472">Membrane</keyword>
<name>A0A5N1J2Q5_9BACT</name>
<feature type="transmembrane region" description="Helical" evidence="1">
    <location>
        <begin position="7"/>
        <end position="26"/>
    </location>
</feature>
<keyword evidence="1" id="KW-1133">Transmembrane helix</keyword>
<organism evidence="2 3">
    <name type="scientific">Adhaeribacter soli</name>
    <dbReference type="NCBI Taxonomy" id="2607655"/>
    <lineage>
        <taxon>Bacteria</taxon>
        <taxon>Pseudomonadati</taxon>
        <taxon>Bacteroidota</taxon>
        <taxon>Cytophagia</taxon>
        <taxon>Cytophagales</taxon>
        <taxon>Hymenobacteraceae</taxon>
        <taxon>Adhaeribacter</taxon>
    </lineage>
</organism>
<keyword evidence="3" id="KW-1185">Reference proteome</keyword>
<reference evidence="2 3" key="1">
    <citation type="submission" date="2019-09" db="EMBL/GenBank/DDBJ databases">
        <title>Genome sequence of Adhaeribacter sp. M2.</title>
        <authorList>
            <person name="Srinivasan S."/>
        </authorList>
    </citation>
    <scope>NUCLEOTIDE SEQUENCE [LARGE SCALE GENOMIC DNA]</scope>
    <source>
        <strain evidence="2 3">M2</strain>
    </source>
</reference>
<accession>A0A5N1J2Q5</accession>
<sequence>MSKTIFYLKVIFPNIIFLSVYLLFFLNREMFSNAANSYTWIGYSFSVFVLVAISLYLNRAHRIKIRFEDKEACLEKLRRMFYKNGYSLKGGRANRLFFNKALVQSSFFTPAVTVYIRKDHLVVEGPKVKVDDIAEWFDEEDYSEAIPFDLEFEQRLAS</sequence>
<evidence type="ECO:0000313" key="2">
    <source>
        <dbReference type="EMBL" id="KAA9340869.1"/>
    </source>
</evidence>
<dbReference type="AlphaFoldDB" id="A0A5N1J2Q5"/>
<dbReference type="RefSeq" id="WP_150902796.1">
    <property type="nucleotide sequence ID" value="NZ_VTWT01000002.1"/>
</dbReference>
<dbReference type="EMBL" id="VTWT01000002">
    <property type="protein sequence ID" value="KAA9340869.1"/>
    <property type="molecule type" value="Genomic_DNA"/>
</dbReference>
<dbReference type="Proteomes" id="UP000326570">
    <property type="component" value="Unassembled WGS sequence"/>
</dbReference>
<keyword evidence="1" id="KW-0812">Transmembrane</keyword>
<gene>
    <name evidence="2" type="ORF">F0P94_05415</name>
</gene>
<comment type="caution">
    <text evidence="2">The sequence shown here is derived from an EMBL/GenBank/DDBJ whole genome shotgun (WGS) entry which is preliminary data.</text>
</comment>
<proteinExistence type="predicted"/>